<dbReference type="AlphaFoldDB" id="A0A9D1JND6"/>
<reference evidence="3" key="2">
    <citation type="journal article" date="2021" name="PeerJ">
        <title>Extensive microbial diversity within the chicken gut microbiome revealed by metagenomics and culture.</title>
        <authorList>
            <person name="Gilroy R."/>
            <person name="Ravi A."/>
            <person name="Getino M."/>
            <person name="Pursley I."/>
            <person name="Horton D.L."/>
            <person name="Alikhan N.F."/>
            <person name="Baker D."/>
            <person name="Gharbi K."/>
            <person name="Hall N."/>
            <person name="Watson M."/>
            <person name="Adriaenssens E.M."/>
            <person name="Foster-Nyarko E."/>
            <person name="Jarju S."/>
            <person name="Secka A."/>
            <person name="Antonio M."/>
            <person name="Oren A."/>
            <person name="Chaudhuri R.R."/>
            <person name="La Ragione R."/>
            <person name="Hildebrand F."/>
            <person name="Pallen M.J."/>
        </authorList>
    </citation>
    <scope>NUCLEOTIDE SEQUENCE</scope>
    <source>
        <strain evidence="3">6276</strain>
    </source>
</reference>
<keyword evidence="1" id="KW-1133">Transmembrane helix</keyword>
<keyword evidence="1" id="KW-0812">Transmembrane</keyword>
<dbReference type="InterPro" id="IPR046721">
    <property type="entry name" value="DUF6613"/>
</dbReference>
<evidence type="ECO:0000313" key="3">
    <source>
        <dbReference type="EMBL" id="HIS36858.1"/>
    </source>
</evidence>
<evidence type="ECO:0000256" key="1">
    <source>
        <dbReference type="SAM" id="Phobius"/>
    </source>
</evidence>
<name>A0A9D1JND6_9BACT</name>
<sequence length="236" mass="26532">MYKSTIAQISGGGQTGFLSAKGFTLAEVLITLGIIGIVAAMTLPTLVAKHRIIVTETALKKFYTNINQAVRLSVADNGETQYWTFADEAYNPEKIEAFYNKYFKDYLKVLENSKTNRAFNIIFSDGSAAGIDYYGKDWTFCLNAKYLQDYSKYIGTKCFIFGFYPMGVGGDCDSSTYSYKNFHNKGVEPYVSCTITEEDGSVNNTTIKDLYKSPSLYTKLIQLNGWKIPKDYPLRL</sequence>
<proteinExistence type="predicted"/>
<evidence type="ECO:0000313" key="4">
    <source>
        <dbReference type="Proteomes" id="UP000823928"/>
    </source>
</evidence>
<protein>
    <submittedName>
        <fullName evidence="3">Prepilin-type N-terminal cleavage/methylation domain-containing protein</fullName>
    </submittedName>
</protein>
<dbReference type="Pfam" id="PF07963">
    <property type="entry name" value="N_methyl"/>
    <property type="match status" value="1"/>
</dbReference>
<dbReference type="SUPFAM" id="SSF54523">
    <property type="entry name" value="Pili subunits"/>
    <property type="match status" value="1"/>
</dbReference>
<accession>A0A9D1JND6</accession>
<feature type="domain" description="DUF6613" evidence="2">
    <location>
        <begin position="45"/>
        <end position="236"/>
    </location>
</feature>
<evidence type="ECO:0000259" key="2">
    <source>
        <dbReference type="Pfam" id="PF20318"/>
    </source>
</evidence>
<gene>
    <name evidence="3" type="ORF">IAC10_09580</name>
</gene>
<dbReference type="Gene3D" id="3.30.700.10">
    <property type="entry name" value="Glycoprotein, Type 4 Pilin"/>
    <property type="match status" value="1"/>
</dbReference>
<dbReference type="Proteomes" id="UP000823928">
    <property type="component" value="Unassembled WGS sequence"/>
</dbReference>
<feature type="transmembrane region" description="Helical" evidence="1">
    <location>
        <begin position="23"/>
        <end position="43"/>
    </location>
</feature>
<dbReference type="Pfam" id="PF20318">
    <property type="entry name" value="DUF6613"/>
    <property type="match status" value="1"/>
</dbReference>
<keyword evidence="1" id="KW-0472">Membrane</keyword>
<dbReference type="NCBIfam" id="TIGR02532">
    <property type="entry name" value="IV_pilin_GFxxxE"/>
    <property type="match status" value="1"/>
</dbReference>
<reference evidence="3" key="1">
    <citation type="submission" date="2020-10" db="EMBL/GenBank/DDBJ databases">
        <authorList>
            <person name="Gilroy R."/>
        </authorList>
    </citation>
    <scope>NUCLEOTIDE SEQUENCE</scope>
    <source>
        <strain evidence="3">6276</strain>
    </source>
</reference>
<organism evidence="3 4">
    <name type="scientific">Candidatus Scatousia excrementigallinarum</name>
    <dbReference type="NCBI Taxonomy" id="2840935"/>
    <lineage>
        <taxon>Bacteria</taxon>
        <taxon>Candidatus Scatousia</taxon>
    </lineage>
</organism>
<comment type="caution">
    <text evidence="3">The sequence shown here is derived from an EMBL/GenBank/DDBJ whole genome shotgun (WGS) entry which is preliminary data.</text>
</comment>
<dbReference type="EMBL" id="DVIU01000189">
    <property type="protein sequence ID" value="HIS36858.1"/>
    <property type="molecule type" value="Genomic_DNA"/>
</dbReference>
<dbReference type="InterPro" id="IPR045584">
    <property type="entry name" value="Pilin-like"/>
</dbReference>
<dbReference type="InterPro" id="IPR012902">
    <property type="entry name" value="N_methyl_site"/>
</dbReference>